<feature type="compositionally biased region" description="Basic and acidic residues" evidence="6">
    <location>
        <begin position="34"/>
        <end position="51"/>
    </location>
</feature>
<feature type="transmembrane region" description="Helical" evidence="7">
    <location>
        <begin position="250"/>
        <end position="270"/>
    </location>
</feature>
<feature type="transmembrane region" description="Helical" evidence="7">
    <location>
        <begin position="455"/>
        <end position="474"/>
    </location>
</feature>
<feature type="transmembrane region" description="Helical" evidence="7">
    <location>
        <begin position="550"/>
        <end position="570"/>
    </location>
</feature>
<gene>
    <name evidence="9" type="ORF">QBC37DRAFT_90002</name>
</gene>
<feature type="transmembrane region" description="Helical" evidence="7">
    <location>
        <begin position="95"/>
        <end position="114"/>
    </location>
</feature>
<dbReference type="PRINTS" id="PR01036">
    <property type="entry name" value="TCRTETB"/>
</dbReference>
<reference evidence="9" key="1">
    <citation type="journal article" date="2023" name="Mol. Phylogenet. Evol.">
        <title>Genome-scale phylogeny and comparative genomics of the fungal order Sordariales.</title>
        <authorList>
            <person name="Hensen N."/>
            <person name="Bonometti L."/>
            <person name="Westerberg I."/>
            <person name="Brannstrom I.O."/>
            <person name="Guillou S."/>
            <person name="Cros-Aarteil S."/>
            <person name="Calhoun S."/>
            <person name="Haridas S."/>
            <person name="Kuo A."/>
            <person name="Mondo S."/>
            <person name="Pangilinan J."/>
            <person name="Riley R."/>
            <person name="LaButti K."/>
            <person name="Andreopoulos B."/>
            <person name="Lipzen A."/>
            <person name="Chen C."/>
            <person name="Yan M."/>
            <person name="Daum C."/>
            <person name="Ng V."/>
            <person name="Clum A."/>
            <person name="Steindorff A."/>
            <person name="Ohm R.A."/>
            <person name="Martin F."/>
            <person name="Silar P."/>
            <person name="Natvig D.O."/>
            <person name="Lalanne C."/>
            <person name="Gautier V."/>
            <person name="Ament-Velasquez S.L."/>
            <person name="Kruys A."/>
            <person name="Hutchinson M.I."/>
            <person name="Powell A.J."/>
            <person name="Barry K."/>
            <person name="Miller A.N."/>
            <person name="Grigoriev I.V."/>
            <person name="Debuchy R."/>
            <person name="Gladieux P."/>
            <person name="Hiltunen Thoren M."/>
            <person name="Johannesson H."/>
        </authorList>
    </citation>
    <scope>NUCLEOTIDE SEQUENCE</scope>
    <source>
        <strain evidence="9">PSN293</strain>
    </source>
</reference>
<feature type="transmembrane region" description="Helical" evidence="7">
    <location>
        <begin position="187"/>
        <end position="208"/>
    </location>
</feature>
<feature type="transmembrane region" description="Helical" evidence="7">
    <location>
        <begin position="161"/>
        <end position="181"/>
    </location>
</feature>
<dbReference type="PROSITE" id="PS50850">
    <property type="entry name" value="MFS"/>
    <property type="match status" value="1"/>
</dbReference>
<evidence type="ECO:0000313" key="9">
    <source>
        <dbReference type="EMBL" id="KAK4207657.1"/>
    </source>
</evidence>
<organism evidence="9 10">
    <name type="scientific">Rhypophila decipiens</name>
    <dbReference type="NCBI Taxonomy" id="261697"/>
    <lineage>
        <taxon>Eukaryota</taxon>
        <taxon>Fungi</taxon>
        <taxon>Dikarya</taxon>
        <taxon>Ascomycota</taxon>
        <taxon>Pezizomycotina</taxon>
        <taxon>Sordariomycetes</taxon>
        <taxon>Sordariomycetidae</taxon>
        <taxon>Sordariales</taxon>
        <taxon>Naviculisporaceae</taxon>
        <taxon>Rhypophila</taxon>
    </lineage>
</organism>
<feature type="domain" description="Major facilitator superfamily (MFS) profile" evidence="8">
    <location>
        <begin position="96"/>
        <end position="570"/>
    </location>
</feature>
<feature type="transmembrane region" description="Helical" evidence="7">
    <location>
        <begin position="480"/>
        <end position="505"/>
    </location>
</feature>
<evidence type="ECO:0000256" key="2">
    <source>
        <dbReference type="ARBA" id="ARBA00022448"/>
    </source>
</evidence>
<dbReference type="Gene3D" id="1.20.1720.10">
    <property type="entry name" value="Multidrug resistance protein D"/>
    <property type="match status" value="1"/>
</dbReference>
<dbReference type="InterPro" id="IPR011701">
    <property type="entry name" value="MFS"/>
</dbReference>
<comment type="caution">
    <text evidence="9">The sequence shown here is derived from an EMBL/GenBank/DDBJ whole genome shotgun (WGS) entry which is preliminary data.</text>
</comment>
<feature type="transmembrane region" description="Helical" evidence="7">
    <location>
        <begin position="362"/>
        <end position="380"/>
    </location>
</feature>
<evidence type="ECO:0000256" key="4">
    <source>
        <dbReference type="ARBA" id="ARBA00022989"/>
    </source>
</evidence>
<comment type="subcellular location">
    <subcellularLocation>
        <location evidence="1">Membrane</location>
        <topology evidence="1">Multi-pass membrane protein</topology>
    </subcellularLocation>
</comment>
<protein>
    <submittedName>
        <fullName evidence="9">Major facilitator superfamily domain-containing protein</fullName>
    </submittedName>
</protein>
<evidence type="ECO:0000313" key="10">
    <source>
        <dbReference type="Proteomes" id="UP001301769"/>
    </source>
</evidence>
<dbReference type="GO" id="GO:0022857">
    <property type="term" value="F:transmembrane transporter activity"/>
    <property type="evidence" value="ECO:0007669"/>
    <property type="project" value="InterPro"/>
</dbReference>
<dbReference type="SUPFAM" id="SSF103473">
    <property type="entry name" value="MFS general substrate transporter"/>
    <property type="match status" value="1"/>
</dbReference>
<dbReference type="Gene3D" id="1.20.1250.20">
    <property type="entry name" value="MFS general substrate transporter like domains"/>
    <property type="match status" value="1"/>
</dbReference>
<dbReference type="GO" id="GO:0005886">
    <property type="term" value="C:plasma membrane"/>
    <property type="evidence" value="ECO:0007669"/>
    <property type="project" value="TreeGrafter"/>
</dbReference>
<keyword evidence="10" id="KW-1185">Reference proteome</keyword>
<dbReference type="FunFam" id="1.20.1720.10:FF:000009">
    <property type="entry name" value="MFS multidrug transporter"/>
    <property type="match status" value="1"/>
</dbReference>
<keyword evidence="5 7" id="KW-0472">Membrane</keyword>
<keyword evidence="2" id="KW-0813">Transport</keyword>
<dbReference type="Pfam" id="PF07690">
    <property type="entry name" value="MFS_1"/>
    <property type="match status" value="1"/>
</dbReference>
<evidence type="ECO:0000256" key="7">
    <source>
        <dbReference type="SAM" id="Phobius"/>
    </source>
</evidence>
<feature type="region of interest" description="Disordered" evidence="6">
    <location>
        <begin position="1"/>
        <end position="79"/>
    </location>
</feature>
<dbReference type="EMBL" id="MU858281">
    <property type="protein sequence ID" value="KAK4207657.1"/>
    <property type="molecule type" value="Genomic_DNA"/>
</dbReference>
<feature type="transmembrane region" description="Helical" evidence="7">
    <location>
        <begin position="525"/>
        <end position="544"/>
    </location>
</feature>
<sequence>MDPDRDRDHGMKHQADSASDADVPTTSSPSPRIQDADSRPQLVSEKKKDLPAEPSPSSPLSNRTSASLSTTRAEEPAQVEAQPPFTIYSQTTKRLIVLFASLSAFFSPLTAQIYLPALPTLSHDFSVSSAEINLTVTTYMIFQGITPTIIGSLADSAGRRPAYIICFVIYIAANIGLALSPNYASLLAIRCLQSAGSSTTVALCQAVVADIITSAERGEYIGITAIPTVLAPSLGPVLGGVIVQFLGWRWIFWVLAIAAVVNLAVLVLWFPETCRVIVGNGSLEEERERGKVRAVHKTLWRLGREGLVRRRKRLERENRSLEAGQVGVARTESIVSRPEGVKSKIKGPNLLASLALLFEKELGVLLFYSGIVFAGFYATATAMPSQFTELYGLTDLQVGLMYLPMAGGSIIAALVVGPLMNKNYVRHANKLGMPVDKTREMDLSKFPIERARLELGLPLLVLTTCVTICWGWAVEYRAHLAVPCVLLFLQGLGIVGFINTVNALIVDIHPGKAGSAVAANNLTRCLLGAAASAAIVPMIDAWGAGGAFTFLGGLFVVFGPSMWLVMHYGIKWRGEYRDKEARKEEKKREKEMASE</sequence>
<evidence type="ECO:0000256" key="3">
    <source>
        <dbReference type="ARBA" id="ARBA00022692"/>
    </source>
</evidence>
<keyword evidence="4 7" id="KW-1133">Transmembrane helix</keyword>
<name>A0AAN6Y1K6_9PEZI</name>
<feature type="compositionally biased region" description="Basic and acidic residues" evidence="6">
    <location>
        <begin position="1"/>
        <end position="15"/>
    </location>
</feature>
<reference evidence="9" key="2">
    <citation type="submission" date="2023-05" db="EMBL/GenBank/DDBJ databases">
        <authorList>
            <consortium name="Lawrence Berkeley National Laboratory"/>
            <person name="Steindorff A."/>
            <person name="Hensen N."/>
            <person name="Bonometti L."/>
            <person name="Westerberg I."/>
            <person name="Brannstrom I.O."/>
            <person name="Guillou S."/>
            <person name="Cros-Aarteil S."/>
            <person name="Calhoun S."/>
            <person name="Haridas S."/>
            <person name="Kuo A."/>
            <person name="Mondo S."/>
            <person name="Pangilinan J."/>
            <person name="Riley R."/>
            <person name="Labutti K."/>
            <person name="Andreopoulos B."/>
            <person name="Lipzen A."/>
            <person name="Chen C."/>
            <person name="Yanf M."/>
            <person name="Daum C."/>
            <person name="Ng V."/>
            <person name="Clum A."/>
            <person name="Ohm R."/>
            <person name="Martin F."/>
            <person name="Silar P."/>
            <person name="Natvig D."/>
            <person name="Lalanne C."/>
            <person name="Gautier V."/>
            <person name="Ament-Velasquez S.L."/>
            <person name="Kruys A."/>
            <person name="Hutchinson M.I."/>
            <person name="Powell A.J."/>
            <person name="Barry K."/>
            <person name="Miller A.N."/>
            <person name="Grigoriev I.V."/>
            <person name="Debuchy R."/>
            <person name="Gladieux P."/>
            <person name="Thoren M.H."/>
            <person name="Johannesson H."/>
        </authorList>
    </citation>
    <scope>NUCLEOTIDE SEQUENCE</scope>
    <source>
        <strain evidence="9">PSN293</strain>
    </source>
</reference>
<evidence type="ECO:0000259" key="8">
    <source>
        <dbReference type="PROSITE" id="PS50850"/>
    </source>
</evidence>
<evidence type="ECO:0000256" key="5">
    <source>
        <dbReference type="ARBA" id="ARBA00023136"/>
    </source>
</evidence>
<evidence type="ECO:0000256" key="1">
    <source>
        <dbReference type="ARBA" id="ARBA00004141"/>
    </source>
</evidence>
<dbReference type="PANTHER" id="PTHR23502:SF51">
    <property type="entry name" value="QUINIDINE RESISTANCE PROTEIN 1-RELATED"/>
    <property type="match status" value="1"/>
</dbReference>
<proteinExistence type="predicted"/>
<dbReference type="InterPro" id="IPR020846">
    <property type="entry name" value="MFS_dom"/>
</dbReference>
<feature type="transmembrane region" description="Helical" evidence="7">
    <location>
        <begin position="400"/>
        <end position="420"/>
    </location>
</feature>
<dbReference type="PANTHER" id="PTHR23502">
    <property type="entry name" value="MAJOR FACILITATOR SUPERFAMILY"/>
    <property type="match status" value="1"/>
</dbReference>
<feature type="transmembrane region" description="Helical" evidence="7">
    <location>
        <begin position="134"/>
        <end position="154"/>
    </location>
</feature>
<accession>A0AAN6Y1K6</accession>
<dbReference type="InterPro" id="IPR036259">
    <property type="entry name" value="MFS_trans_sf"/>
</dbReference>
<feature type="compositionally biased region" description="Polar residues" evidence="6">
    <location>
        <begin position="62"/>
        <end position="71"/>
    </location>
</feature>
<feature type="transmembrane region" description="Helical" evidence="7">
    <location>
        <begin position="220"/>
        <end position="244"/>
    </location>
</feature>
<keyword evidence="3 7" id="KW-0812">Transmembrane</keyword>
<dbReference type="AlphaFoldDB" id="A0AAN6Y1K6"/>
<evidence type="ECO:0000256" key="6">
    <source>
        <dbReference type="SAM" id="MobiDB-lite"/>
    </source>
</evidence>
<dbReference type="Proteomes" id="UP001301769">
    <property type="component" value="Unassembled WGS sequence"/>
</dbReference>